<dbReference type="OrthoDB" id="9777884at2"/>
<evidence type="ECO:0000313" key="4">
    <source>
        <dbReference type="Proteomes" id="UP000004594"/>
    </source>
</evidence>
<dbReference type="RefSeq" id="WP_007554895.1">
    <property type="nucleotide sequence ID" value="NZ_AENT01000024.1"/>
</dbReference>
<comment type="caution">
    <text evidence="3">The sequence shown here is derived from an EMBL/GenBank/DDBJ whole genome shotgun (WGS) entry which is preliminary data.</text>
</comment>
<proteinExistence type="inferred from homology"/>
<reference evidence="3 4" key="1">
    <citation type="submission" date="2010-11" db="EMBL/GenBank/DDBJ databases">
        <authorList>
            <person name="Durkin A.S."/>
            <person name="Madupu R."/>
            <person name="Torralba M."/>
            <person name="Gillis M."/>
            <person name="Methe B."/>
            <person name="Sutton G."/>
            <person name="Nelson K.E."/>
        </authorList>
    </citation>
    <scope>NUCLEOTIDE SEQUENCE [LARGE SCALE GENOMIC DNA]</scope>
    <source>
        <strain evidence="3 4">UPII 345-E</strain>
    </source>
</reference>
<protein>
    <submittedName>
        <fullName evidence="3">Universal stress family protein</fullName>
    </submittedName>
</protein>
<dbReference type="InterPro" id="IPR006015">
    <property type="entry name" value="Universal_stress_UspA"/>
</dbReference>
<accession>E4L9F1</accession>
<evidence type="ECO:0000313" key="3">
    <source>
        <dbReference type="EMBL" id="EFR42605.1"/>
    </source>
</evidence>
<evidence type="ECO:0000256" key="1">
    <source>
        <dbReference type="ARBA" id="ARBA00008791"/>
    </source>
</evidence>
<dbReference type="SUPFAM" id="SSF52402">
    <property type="entry name" value="Adenine nucleotide alpha hydrolases-like"/>
    <property type="match status" value="1"/>
</dbReference>
<dbReference type="EMBL" id="AENT01000024">
    <property type="protein sequence ID" value="EFR42605.1"/>
    <property type="molecule type" value="Genomic_DNA"/>
</dbReference>
<dbReference type="eggNOG" id="COG0589">
    <property type="taxonomic scope" value="Bacteria"/>
</dbReference>
<name>E4L9F1_9FIRM</name>
<dbReference type="PRINTS" id="PR01438">
    <property type="entry name" value="UNVRSLSTRESS"/>
</dbReference>
<dbReference type="Pfam" id="PF00582">
    <property type="entry name" value="Usp"/>
    <property type="match status" value="1"/>
</dbReference>
<gene>
    <name evidence="3" type="ORF">HMPREF9220_0375</name>
</gene>
<dbReference type="CDD" id="cd00293">
    <property type="entry name" value="USP-like"/>
    <property type="match status" value="1"/>
</dbReference>
<dbReference type="PANTHER" id="PTHR31964:SF113">
    <property type="entry name" value="USPA DOMAIN-CONTAINING PROTEIN"/>
    <property type="match status" value="1"/>
</dbReference>
<dbReference type="InterPro" id="IPR006016">
    <property type="entry name" value="UspA"/>
</dbReference>
<feature type="domain" description="UspA" evidence="2">
    <location>
        <begin position="3"/>
        <end position="149"/>
    </location>
</feature>
<dbReference type="Proteomes" id="UP000004594">
    <property type="component" value="Unassembled WGS sequence"/>
</dbReference>
<sequence length="149" mass="16288">MLEYKNIIVPYDGTENAKKALRAAVQLAKCSEDCKIYIASVCNLAAAMTSFDQTSIKEGSLATKMSEDMESLSKKHLREADEIVPDDIEHEMLLEVGSPGPVILELSEEYECDLIVMGSRGLGQIKGLLMGSVSGYLLSRSKIPVFVVK</sequence>
<dbReference type="Gene3D" id="3.40.50.620">
    <property type="entry name" value="HUPs"/>
    <property type="match status" value="1"/>
</dbReference>
<comment type="similarity">
    <text evidence="1">Belongs to the universal stress protein A family.</text>
</comment>
<dbReference type="PANTHER" id="PTHR31964">
    <property type="entry name" value="ADENINE NUCLEOTIDE ALPHA HYDROLASES-LIKE SUPERFAMILY PROTEIN"/>
    <property type="match status" value="1"/>
</dbReference>
<organism evidence="3 4">
    <name type="scientific">Dialister micraerophilus UPII 345-E</name>
    <dbReference type="NCBI Taxonomy" id="910314"/>
    <lineage>
        <taxon>Bacteria</taxon>
        <taxon>Bacillati</taxon>
        <taxon>Bacillota</taxon>
        <taxon>Negativicutes</taxon>
        <taxon>Veillonellales</taxon>
        <taxon>Veillonellaceae</taxon>
        <taxon>Dialister</taxon>
    </lineage>
</organism>
<evidence type="ECO:0000259" key="2">
    <source>
        <dbReference type="Pfam" id="PF00582"/>
    </source>
</evidence>
<dbReference type="AlphaFoldDB" id="E4L9F1"/>
<dbReference type="InterPro" id="IPR014729">
    <property type="entry name" value="Rossmann-like_a/b/a_fold"/>
</dbReference>